<sequence>MSWMTYHLWRSDSDYPAEKGYQPRSNCISEYPGISVRTPHFDHHAGIMSEITETWYDQTRSRSIYHMDVVRKMAGIGKAGSEDNAVPNHVYSEQGGASDGAPQHCESCRISMSVSMNPRAPTLHKSDGAGERLRITVLWDVMSGEAQERMTWCTAIRGGERNMAVVLNGKQRVRRTCGWRSGSW</sequence>
<proteinExistence type="predicted"/>
<organism evidence="1 2">
    <name type="scientific">Ceriporiopsis subvermispora (strain B)</name>
    <name type="common">White-rot fungus</name>
    <name type="synonym">Gelatoporia subvermispora</name>
    <dbReference type="NCBI Taxonomy" id="914234"/>
    <lineage>
        <taxon>Eukaryota</taxon>
        <taxon>Fungi</taxon>
        <taxon>Dikarya</taxon>
        <taxon>Basidiomycota</taxon>
        <taxon>Agaricomycotina</taxon>
        <taxon>Agaricomycetes</taxon>
        <taxon>Polyporales</taxon>
        <taxon>Gelatoporiaceae</taxon>
        <taxon>Gelatoporia</taxon>
    </lineage>
</organism>
<dbReference type="EMBL" id="KB445817">
    <property type="protein sequence ID" value="EMD31621.1"/>
    <property type="molecule type" value="Genomic_DNA"/>
</dbReference>
<protein>
    <submittedName>
        <fullName evidence="1">Uncharacterized protein</fullName>
    </submittedName>
</protein>
<keyword evidence="2" id="KW-1185">Reference proteome</keyword>
<dbReference type="HOGENOM" id="CLU_1467971_0_0_1"/>
<dbReference type="AlphaFoldDB" id="M2QYK7"/>
<evidence type="ECO:0000313" key="2">
    <source>
        <dbReference type="Proteomes" id="UP000016930"/>
    </source>
</evidence>
<reference evidence="1 2" key="1">
    <citation type="journal article" date="2012" name="Proc. Natl. Acad. Sci. U.S.A.">
        <title>Comparative genomics of Ceriporiopsis subvermispora and Phanerochaete chrysosporium provide insight into selective ligninolysis.</title>
        <authorList>
            <person name="Fernandez-Fueyo E."/>
            <person name="Ruiz-Duenas F.J."/>
            <person name="Ferreira P."/>
            <person name="Floudas D."/>
            <person name="Hibbett D.S."/>
            <person name="Canessa P."/>
            <person name="Larrondo L.F."/>
            <person name="James T.Y."/>
            <person name="Seelenfreund D."/>
            <person name="Lobos S."/>
            <person name="Polanco R."/>
            <person name="Tello M."/>
            <person name="Honda Y."/>
            <person name="Watanabe T."/>
            <person name="Watanabe T."/>
            <person name="Ryu J.S."/>
            <person name="Kubicek C.P."/>
            <person name="Schmoll M."/>
            <person name="Gaskell J."/>
            <person name="Hammel K.E."/>
            <person name="St John F.J."/>
            <person name="Vanden Wymelenberg A."/>
            <person name="Sabat G."/>
            <person name="Splinter BonDurant S."/>
            <person name="Syed K."/>
            <person name="Yadav J.S."/>
            <person name="Doddapaneni H."/>
            <person name="Subramanian V."/>
            <person name="Lavin J.L."/>
            <person name="Oguiza J.A."/>
            <person name="Perez G."/>
            <person name="Pisabarro A.G."/>
            <person name="Ramirez L."/>
            <person name="Santoyo F."/>
            <person name="Master E."/>
            <person name="Coutinho P.M."/>
            <person name="Henrissat B."/>
            <person name="Lombard V."/>
            <person name="Magnuson J.K."/>
            <person name="Kuees U."/>
            <person name="Hori C."/>
            <person name="Igarashi K."/>
            <person name="Samejima M."/>
            <person name="Held B.W."/>
            <person name="Barry K.W."/>
            <person name="LaButti K.M."/>
            <person name="Lapidus A."/>
            <person name="Lindquist E.A."/>
            <person name="Lucas S.M."/>
            <person name="Riley R."/>
            <person name="Salamov A.A."/>
            <person name="Hoffmeister D."/>
            <person name="Schwenk D."/>
            <person name="Hadar Y."/>
            <person name="Yarden O."/>
            <person name="de Vries R.P."/>
            <person name="Wiebenga A."/>
            <person name="Stenlid J."/>
            <person name="Eastwood D."/>
            <person name="Grigoriev I.V."/>
            <person name="Berka R.M."/>
            <person name="Blanchette R.A."/>
            <person name="Kersten P."/>
            <person name="Martinez A.T."/>
            <person name="Vicuna R."/>
            <person name="Cullen D."/>
        </authorList>
    </citation>
    <scope>NUCLEOTIDE SEQUENCE [LARGE SCALE GENOMIC DNA]</scope>
    <source>
        <strain evidence="1 2">B</strain>
    </source>
</reference>
<name>M2QYK7_CERS8</name>
<accession>M2QYK7</accession>
<evidence type="ECO:0000313" key="1">
    <source>
        <dbReference type="EMBL" id="EMD31621.1"/>
    </source>
</evidence>
<dbReference type="Proteomes" id="UP000016930">
    <property type="component" value="Unassembled WGS sequence"/>
</dbReference>
<gene>
    <name evidence="1" type="ORF">CERSUDRAFT_127327</name>
</gene>